<sequence>MPVISDRGLSLLPNIPKYTKLRNELLNIRADYQSDPDVYKHLRADSTGFSKINRLVYNSDLPLTQTDFEWIKEGFFTHLVRAGLVSEWKSDDRGAPHVVQKLLEYAEGLKKGKHPEFERRLQNAVDIILLGTELTLSITVDGVDFAGQLDGLIYDYEYDSRYMELYVVDFKPNYLVGDRLTYSLLNGIPQVSGYTLTLQEKVNIKLKSIILNAGGAIMFDPNIVLPLFNTFMSIVIENRENPFEALAKLIRP</sequence>
<name>A0A0F9G3R2_9ZZZZ</name>
<comment type="caution">
    <text evidence="1">The sequence shown here is derived from an EMBL/GenBank/DDBJ whole genome shotgun (WGS) entry which is preliminary data.</text>
</comment>
<accession>A0A0F9G3R2</accession>
<dbReference type="EMBL" id="LAZR01019235">
    <property type="protein sequence ID" value="KKL93268.1"/>
    <property type="molecule type" value="Genomic_DNA"/>
</dbReference>
<organism evidence="1">
    <name type="scientific">marine sediment metagenome</name>
    <dbReference type="NCBI Taxonomy" id="412755"/>
    <lineage>
        <taxon>unclassified sequences</taxon>
        <taxon>metagenomes</taxon>
        <taxon>ecological metagenomes</taxon>
    </lineage>
</organism>
<evidence type="ECO:0000313" key="1">
    <source>
        <dbReference type="EMBL" id="KKL93268.1"/>
    </source>
</evidence>
<proteinExistence type="predicted"/>
<protein>
    <submittedName>
        <fullName evidence="1">Uncharacterized protein</fullName>
    </submittedName>
</protein>
<gene>
    <name evidence="1" type="ORF">LCGC14_1876390</name>
</gene>
<reference evidence="1" key="1">
    <citation type="journal article" date="2015" name="Nature">
        <title>Complex archaea that bridge the gap between prokaryotes and eukaryotes.</title>
        <authorList>
            <person name="Spang A."/>
            <person name="Saw J.H."/>
            <person name="Jorgensen S.L."/>
            <person name="Zaremba-Niedzwiedzka K."/>
            <person name="Martijn J."/>
            <person name="Lind A.E."/>
            <person name="van Eijk R."/>
            <person name="Schleper C."/>
            <person name="Guy L."/>
            <person name="Ettema T.J."/>
        </authorList>
    </citation>
    <scope>NUCLEOTIDE SEQUENCE</scope>
</reference>
<dbReference type="AlphaFoldDB" id="A0A0F9G3R2"/>